<evidence type="ECO:0000259" key="13">
    <source>
        <dbReference type="Pfam" id="PF13733"/>
    </source>
</evidence>
<protein>
    <submittedName>
        <fullName evidence="14">Uncharacterized protein</fullName>
    </submittedName>
</protein>
<organism evidence="14 15">
    <name type="scientific">Rotaria magnacalcarata</name>
    <dbReference type="NCBI Taxonomy" id="392030"/>
    <lineage>
        <taxon>Eukaryota</taxon>
        <taxon>Metazoa</taxon>
        <taxon>Spiralia</taxon>
        <taxon>Gnathifera</taxon>
        <taxon>Rotifera</taxon>
        <taxon>Eurotatoria</taxon>
        <taxon>Bdelloidea</taxon>
        <taxon>Philodinida</taxon>
        <taxon>Philodinidae</taxon>
        <taxon>Rotaria</taxon>
    </lineage>
</organism>
<dbReference type="InterPro" id="IPR003859">
    <property type="entry name" value="Galactosyl_T"/>
</dbReference>
<keyword evidence="6 11" id="KW-0812">Transmembrane</keyword>
<dbReference type="Gene3D" id="3.90.550.10">
    <property type="entry name" value="Spore Coat Polysaccharide Biosynthesis Protein SpsA, Chain A"/>
    <property type="match status" value="1"/>
</dbReference>
<dbReference type="InterPro" id="IPR029044">
    <property type="entry name" value="Nucleotide-diphossugar_trans"/>
</dbReference>
<feature type="domain" description="Galactosyltransferase N-terminal" evidence="13">
    <location>
        <begin position="145"/>
        <end position="270"/>
    </location>
</feature>
<evidence type="ECO:0000256" key="10">
    <source>
        <dbReference type="ARBA" id="ARBA00023180"/>
    </source>
</evidence>
<evidence type="ECO:0000313" key="15">
    <source>
        <dbReference type="Proteomes" id="UP000663856"/>
    </source>
</evidence>
<dbReference type="PANTHER" id="PTHR19300">
    <property type="entry name" value="BETA-1,4-GALACTOSYLTRANSFERASE"/>
    <property type="match status" value="1"/>
</dbReference>
<proteinExistence type="inferred from homology"/>
<evidence type="ECO:0000256" key="6">
    <source>
        <dbReference type="ARBA" id="ARBA00022692"/>
    </source>
</evidence>
<evidence type="ECO:0000256" key="8">
    <source>
        <dbReference type="ARBA" id="ARBA00022989"/>
    </source>
</evidence>
<evidence type="ECO:0000256" key="3">
    <source>
        <dbReference type="ARBA" id="ARBA00005735"/>
    </source>
</evidence>
<feature type="transmembrane region" description="Helical" evidence="11">
    <location>
        <begin position="411"/>
        <end position="435"/>
    </location>
</feature>
<evidence type="ECO:0000256" key="4">
    <source>
        <dbReference type="ARBA" id="ARBA00022676"/>
    </source>
</evidence>
<comment type="subcellular location">
    <subcellularLocation>
        <location evidence="1">Membrane</location>
        <topology evidence="1">Single-pass type II membrane protein</topology>
    </subcellularLocation>
</comment>
<evidence type="ECO:0000256" key="9">
    <source>
        <dbReference type="ARBA" id="ARBA00023136"/>
    </source>
</evidence>
<dbReference type="Proteomes" id="UP000663856">
    <property type="component" value="Unassembled WGS sequence"/>
</dbReference>
<reference evidence="14" key="1">
    <citation type="submission" date="2021-02" db="EMBL/GenBank/DDBJ databases">
        <authorList>
            <person name="Nowell W R."/>
        </authorList>
    </citation>
    <scope>NUCLEOTIDE SEQUENCE</scope>
</reference>
<dbReference type="Pfam" id="PF13733">
    <property type="entry name" value="Glyco_transf_7N"/>
    <property type="match status" value="1"/>
</dbReference>
<keyword evidence="4" id="KW-0328">Glycosyltransferase</keyword>
<dbReference type="PRINTS" id="PR02050">
    <property type="entry name" value="B14GALTRFASE"/>
</dbReference>
<keyword evidence="5" id="KW-0808">Transferase</keyword>
<evidence type="ECO:0000256" key="5">
    <source>
        <dbReference type="ARBA" id="ARBA00022679"/>
    </source>
</evidence>
<dbReference type="GO" id="GO:0033842">
    <property type="term" value="F:N-acetyl-beta-glucosaminyl-derivative 4-beta-N-acetylgalactosaminyltransferase activity"/>
    <property type="evidence" value="ECO:0007669"/>
    <property type="project" value="TreeGrafter"/>
</dbReference>
<evidence type="ECO:0000313" key="14">
    <source>
        <dbReference type="EMBL" id="CAF2085969.1"/>
    </source>
</evidence>
<dbReference type="GO" id="GO:0005794">
    <property type="term" value="C:Golgi apparatus"/>
    <property type="evidence" value="ECO:0007669"/>
    <property type="project" value="TreeGrafter"/>
</dbReference>
<name>A0A816SPH1_9BILA</name>
<dbReference type="SUPFAM" id="SSF53448">
    <property type="entry name" value="Nucleotide-diphospho-sugar transferases"/>
    <property type="match status" value="1"/>
</dbReference>
<dbReference type="InterPro" id="IPR027995">
    <property type="entry name" value="Galactosyl_T_N"/>
</dbReference>
<evidence type="ECO:0000256" key="7">
    <source>
        <dbReference type="ARBA" id="ARBA00022968"/>
    </source>
</evidence>
<evidence type="ECO:0000256" key="2">
    <source>
        <dbReference type="ARBA" id="ARBA00004922"/>
    </source>
</evidence>
<comment type="caution">
    <text evidence="14">The sequence shown here is derived from an EMBL/GenBank/DDBJ whole genome shotgun (WGS) entry which is preliminary data.</text>
</comment>
<evidence type="ECO:0000256" key="1">
    <source>
        <dbReference type="ARBA" id="ARBA00004606"/>
    </source>
</evidence>
<dbReference type="GO" id="GO:0016020">
    <property type="term" value="C:membrane"/>
    <property type="evidence" value="ECO:0007669"/>
    <property type="project" value="UniProtKB-SubCell"/>
</dbReference>
<keyword evidence="9 11" id="KW-0472">Membrane</keyword>
<feature type="transmembrane region" description="Helical" evidence="11">
    <location>
        <begin position="373"/>
        <end position="391"/>
    </location>
</feature>
<dbReference type="GO" id="GO:0006688">
    <property type="term" value="P:glycosphingolipid biosynthetic process"/>
    <property type="evidence" value="ECO:0007669"/>
    <property type="project" value="TreeGrafter"/>
</dbReference>
<comment type="similarity">
    <text evidence="3">Belongs to the glycosyltransferase 7 family.</text>
</comment>
<gene>
    <name evidence="14" type="ORF">WKI299_LOCUS17159</name>
</gene>
<dbReference type="Pfam" id="PF02709">
    <property type="entry name" value="Glyco_transf_7C"/>
    <property type="match status" value="1"/>
</dbReference>
<dbReference type="PANTHER" id="PTHR19300:SF57">
    <property type="entry name" value="BETA-1,4-N-ACETYLGALACTOSAMINYLTRANSFERASE"/>
    <property type="match status" value="1"/>
</dbReference>
<sequence>MFRYYRTLLVFISLTFFIQVLYSIVKLRIRKQQDYYGTLRNTLDKSLQQLTTSVLRPNNAAAILNVRTANHIKVSSQHVAAKLRETLPRNITVNTTRNNVKKPDTFINASFIETLNFSVPDVAVYFNLSECKISSTNNVVKNSVKYQVNVNTTLSSYTEIERKHAADIHFGGHWYPSDCQAKQRLALIICYRQREQHLKMFLNHMHLFLKQQKLDYTIIVVNQHGNESFNRGALFNVGFIEAIKLYPFTCFIFHDVDLLPEDLRNIYKCDSRPKHMSVAVDKFNYKLLYPALFGGVTAFHTDDFIQANGYPNVYWGWGNEDDDMYFRVIKNLKKNITRYPIEITRYKMIRTHGHKSGKRNPHRDTILHSKYNYSLDGFCNFLTILIFGIYADAIPGKWMPRADYTFLSWSYHFIVASMVSSFLAVSFALFEIYFITEDKKNDHERTFIRHVGNPNQPFVRHVEKDEPPFVRKTSNGDQPFIRKNDNESENAFIRKTDNDNERAFIRRADGEEAFIRRADMEEAFIRRSNDNKNQGNNYIV</sequence>
<feature type="transmembrane region" description="Helical" evidence="11">
    <location>
        <begin position="6"/>
        <end position="25"/>
    </location>
</feature>
<dbReference type="InterPro" id="IPR027791">
    <property type="entry name" value="Galactosyl_T_C"/>
</dbReference>
<evidence type="ECO:0000256" key="11">
    <source>
        <dbReference type="SAM" id="Phobius"/>
    </source>
</evidence>
<dbReference type="UniPathway" id="UPA00378"/>
<keyword evidence="8 11" id="KW-1133">Transmembrane helix</keyword>
<dbReference type="GO" id="GO:0005975">
    <property type="term" value="P:carbohydrate metabolic process"/>
    <property type="evidence" value="ECO:0007669"/>
    <property type="project" value="InterPro"/>
</dbReference>
<feature type="domain" description="Galactosyltransferase C-terminal" evidence="12">
    <location>
        <begin position="274"/>
        <end position="350"/>
    </location>
</feature>
<dbReference type="GO" id="GO:0008378">
    <property type="term" value="F:galactosyltransferase activity"/>
    <property type="evidence" value="ECO:0007669"/>
    <property type="project" value="TreeGrafter"/>
</dbReference>
<dbReference type="AlphaFoldDB" id="A0A816SPH1"/>
<keyword evidence="7" id="KW-0735">Signal-anchor</keyword>
<comment type="pathway">
    <text evidence="2">Protein modification; protein glycosylation.</text>
</comment>
<evidence type="ECO:0000259" key="12">
    <source>
        <dbReference type="Pfam" id="PF02709"/>
    </source>
</evidence>
<accession>A0A816SPH1</accession>
<dbReference type="EMBL" id="CAJNRF010006870">
    <property type="protein sequence ID" value="CAF2085969.1"/>
    <property type="molecule type" value="Genomic_DNA"/>
</dbReference>
<keyword evidence="10" id="KW-0325">Glycoprotein</keyword>